<keyword evidence="4" id="KW-0812">Transmembrane</keyword>
<dbReference type="InterPro" id="IPR045221">
    <property type="entry name" value="Sphingomyelin_synth-like"/>
</dbReference>
<keyword evidence="7" id="KW-0443">Lipid metabolism</keyword>
<evidence type="ECO:0000256" key="5">
    <source>
        <dbReference type="ARBA" id="ARBA00022919"/>
    </source>
</evidence>
<evidence type="ECO:0000259" key="10">
    <source>
        <dbReference type="Pfam" id="PF14360"/>
    </source>
</evidence>
<evidence type="ECO:0000256" key="9">
    <source>
        <dbReference type="SAM" id="MobiDB-lite"/>
    </source>
</evidence>
<dbReference type="OrthoDB" id="1672690at2759"/>
<feature type="region of interest" description="Disordered" evidence="9">
    <location>
        <begin position="156"/>
        <end position="182"/>
    </location>
</feature>
<evidence type="ECO:0000256" key="7">
    <source>
        <dbReference type="ARBA" id="ARBA00023098"/>
    </source>
</evidence>
<comment type="similarity">
    <text evidence="2">Belongs to the sphingomyelin synthase family.</text>
</comment>
<feature type="compositionally biased region" description="Basic and acidic residues" evidence="9">
    <location>
        <begin position="158"/>
        <end position="170"/>
    </location>
</feature>
<sequence>MPLYVDRQAPKLWRKICAETFIESALVAENWKPLLGGIFFQELGRDKAYVSETLFAFIFASFALVRFDKAKVAVGTMHMEMGTNFQLLLQLFRGIKHFAWLLAVVQSFLILASRKHYTVDVVVAWYTVNLVAFFIDKQLPELPDRSAGVASAPLLPLSRDKDSKNKEEQKLLIGASSVETTN</sequence>
<dbReference type="PANTHER" id="PTHR21290:SF62">
    <property type="entry name" value="PHOSPHATIDYLINOSITOL:CERAMIDE INOSITOLPHOSPHOTRANSFERASE 1-RELATED"/>
    <property type="match status" value="1"/>
</dbReference>
<keyword evidence="3" id="KW-0808">Transferase</keyword>
<dbReference type="GO" id="GO:0005789">
    <property type="term" value="C:endoplasmic reticulum membrane"/>
    <property type="evidence" value="ECO:0007669"/>
    <property type="project" value="TreeGrafter"/>
</dbReference>
<keyword evidence="8" id="KW-0472">Membrane</keyword>
<dbReference type="GO" id="GO:0005802">
    <property type="term" value="C:trans-Golgi network"/>
    <property type="evidence" value="ECO:0007669"/>
    <property type="project" value="TreeGrafter"/>
</dbReference>
<feature type="domain" description="Sphingomyelin synthase-like" evidence="10">
    <location>
        <begin position="92"/>
        <end position="134"/>
    </location>
</feature>
<dbReference type="GO" id="GO:0047493">
    <property type="term" value="F:ceramide cholinephosphotransferase activity"/>
    <property type="evidence" value="ECO:0007669"/>
    <property type="project" value="TreeGrafter"/>
</dbReference>
<name>A0A9Q0JRN2_9ROSI</name>
<comment type="subcellular location">
    <subcellularLocation>
        <location evidence="1">Membrane</location>
        <topology evidence="1">Multi-pass membrane protein</topology>
    </subcellularLocation>
</comment>
<dbReference type="GO" id="GO:0046513">
    <property type="term" value="P:ceramide biosynthetic process"/>
    <property type="evidence" value="ECO:0007669"/>
    <property type="project" value="TreeGrafter"/>
</dbReference>
<dbReference type="GO" id="GO:0033188">
    <property type="term" value="F:sphingomyelin synthase activity"/>
    <property type="evidence" value="ECO:0007669"/>
    <property type="project" value="TreeGrafter"/>
</dbReference>
<reference evidence="11" key="1">
    <citation type="submission" date="2022-02" db="EMBL/GenBank/DDBJ databases">
        <authorList>
            <person name="Henning P.M."/>
            <person name="McCubbin A.G."/>
            <person name="Shore J.S."/>
        </authorList>
    </citation>
    <scope>NUCLEOTIDE SEQUENCE</scope>
    <source>
        <strain evidence="11">F60SS</strain>
        <tissue evidence="11">Leaves</tissue>
    </source>
</reference>
<gene>
    <name evidence="11" type="ORF">Tsubulata_044608</name>
</gene>
<dbReference type="AlphaFoldDB" id="A0A9Q0JRN2"/>
<dbReference type="GO" id="GO:0005886">
    <property type="term" value="C:plasma membrane"/>
    <property type="evidence" value="ECO:0007669"/>
    <property type="project" value="TreeGrafter"/>
</dbReference>
<evidence type="ECO:0000313" key="11">
    <source>
        <dbReference type="EMBL" id="KAJ4851578.1"/>
    </source>
</evidence>
<keyword evidence="12" id="KW-1185">Reference proteome</keyword>
<dbReference type="EMBL" id="JAKUCV010000015">
    <property type="protein sequence ID" value="KAJ4851578.1"/>
    <property type="molecule type" value="Genomic_DNA"/>
</dbReference>
<dbReference type="GO" id="GO:0000139">
    <property type="term" value="C:Golgi membrane"/>
    <property type="evidence" value="ECO:0007669"/>
    <property type="project" value="TreeGrafter"/>
</dbReference>
<keyword evidence="6" id="KW-1133">Transmembrane helix</keyword>
<proteinExistence type="inferred from homology"/>
<evidence type="ECO:0000256" key="1">
    <source>
        <dbReference type="ARBA" id="ARBA00004141"/>
    </source>
</evidence>
<dbReference type="InterPro" id="IPR025749">
    <property type="entry name" value="Sphingomyelin_synth-like_dom"/>
</dbReference>
<dbReference type="GO" id="GO:0045140">
    <property type="term" value="F:inositol phosphoceramide synthase activity"/>
    <property type="evidence" value="ECO:0007669"/>
    <property type="project" value="TreeGrafter"/>
</dbReference>
<evidence type="ECO:0000256" key="6">
    <source>
        <dbReference type="ARBA" id="ARBA00022989"/>
    </source>
</evidence>
<accession>A0A9Q0JRN2</accession>
<evidence type="ECO:0000256" key="4">
    <source>
        <dbReference type="ARBA" id="ARBA00022692"/>
    </source>
</evidence>
<protein>
    <recommendedName>
        <fullName evidence="10">Sphingomyelin synthase-like domain-containing protein</fullName>
    </recommendedName>
</protein>
<evidence type="ECO:0000256" key="8">
    <source>
        <dbReference type="ARBA" id="ARBA00023136"/>
    </source>
</evidence>
<organism evidence="11 12">
    <name type="scientific">Turnera subulata</name>
    <dbReference type="NCBI Taxonomy" id="218843"/>
    <lineage>
        <taxon>Eukaryota</taxon>
        <taxon>Viridiplantae</taxon>
        <taxon>Streptophyta</taxon>
        <taxon>Embryophyta</taxon>
        <taxon>Tracheophyta</taxon>
        <taxon>Spermatophyta</taxon>
        <taxon>Magnoliopsida</taxon>
        <taxon>eudicotyledons</taxon>
        <taxon>Gunneridae</taxon>
        <taxon>Pentapetalae</taxon>
        <taxon>rosids</taxon>
        <taxon>fabids</taxon>
        <taxon>Malpighiales</taxon>
        <taxon>Passifloraceae</taxon>
        <taxon>Turnera</taxon>
    </lineage>
</organism>
<keyword evidence="5" id="KW-0746">Sphingolipid metabolism</keyword>
<reference evidence="11" key="2">
    <citation type="journal article" date="2023" name="Plants (Basel)">
        <title>Annotation of the Turnera subulata (Passifloraceae) Draft Genome Reveals the S-Locus Evolved after the Divergence of Turneroideae from Passifloroideae in a Stepwise Manner.</title>
        <authorList>
            <person name="Henning P.M."/>
            <person name="Roalson E.H."/>
            <person name="Mir W."/>
            <person name="McCubbin A.G."/>
            <person name="Shore J.S."/>
        </authorList>
    </citation>
    <scope>NUCLEOTIDE SEQUENCE</scope>
    <source>
        <strain evidence="11">F60SS</strain>
    </source>
</reference>
<dbReference type="Proteomes" id="UP001141552">
    <property type="component" value="Unassembled WGS sequence"/>
</dbReference>
<evidence type="ECO:0000313" key="12">
    <source>
        <dbReference type="Proteomes" id="UP001141552"/>
    </source>
</evidence>
<evidence type="ECO:0000256" key="2">
    <source>
        <dbReference type="ARBA" id="ARBA00005441"/>
    </source>
</evidence>
<evidence type="ECO:0000256" key="3">
    <source>
        <dbReference type="ARBA" id="ARBA00022679"/>
    </source>
</evidence>
<comment type="caution">
    <text evidence="11">The sequence shown here is derived from an EMBL/GenBank/DDBJ whole genome shotgun (WGS) entry which is preliminary data.</text>
</comment>
<dbReference type="PANTHER" id="PTHR21290">
    <property type="entry name" value="SPHINGOMYELIN SYNTHETASE"/>
    <property type="match status" value="1"/>
</dbReference>
<dbReference type="Pfam" id="PF14360">
    <property type="entry name" value="PAP2_C"/>
    <property type="match status" value="1"/>
</dbReference>